<dbReference type="GO" id="GO:0005886">
    <property type="term" value="C:plasma membrane"/>
    <property type="evidence" value="ECO:0007669"/>
    <property type="project" value="TreeGrafter"/>
</dbReference>
<dbReference type="GO" id="GO:0006633">
    <property type="term" value="P:fatty acid biosynthetic process"/>
    <property type="evidence" value="ECO:0007669"/>
    <property type="project" value="TreeGrafter"/>
</dbReference>
<dbReference type="InterPro" id="IPR020841">
    <property type="entry name" value="PKS_Beta-ketoAc_synthase_dom"/>
</dbReference>
<dbReference type="PANTHER" id="PTHR43775:SF37">
    <property type="entry name" value="SI:DKEY-61P9.11"/>
    <property type="match status" value="1"/>
</dbReference>
<dbReference type="CDD" id="cd00833">
    <property type="entry name" value="PKS"/>
    <property type="match status" value="1"/>
</dbReference>
<comment type="similarity">
    <text evidence="3">Belongs to the thiolase-like superfamily. Beta-ketoacyl-ACP synthases family.</text>
</comment>
<evidence type="ECO:0000259" key="4">
    <source>
        <dbReference type="PROSITE" id="PS52004"/>
    </source>
</evidence>
<proteinExistence type="inferred from homology"/>
<dbReference type="Pfam" id="PF00109">
    <property type="entry name" value="ketoacyl-synt"/>
    <property type="match status" value="1"/>
</dbReference>
<evidence type="ECO:0000256" key="3">
    <source>
        <dbReference type="RuleBase" id="RU003694"/>
    </source>
</evidence>
<name>A0A1S6K7W3_9DINO</name>
<evidence type="ECO:0000256" key="1">
    <source>
        <dbReference type="ARBA" id="ARBA00022450"/>
    </source>
</evidence>
<keyword evidence="3" id="KW-0808">Transferase</keyword>
<dbReference type="PROSITE" id="PS52004">
    <property type="entry name" value="KS3_2"/>
    <property type="match status" value="1"/>
</dbReference>
<dbReference type="NCBIfam" id="TIGR04556">
    <property type="entry name" value="PKS_assoc"/>
    <property type="match status" value="1"/>
</dbReference>
<evidence type="ECO:0000256" key="2">
    <source>
        <dbReference type="ARBA" id="ARBA00022553"/>
    </source>
</evidence>
<dbReference type="SUPFAM" id="SSF53901">
    <property type="entry name" value="Thiolase-like"/>
    <property type="match status" value="1"/>
</dbReference>
<dbReference type="InterPro" id="IPR030834">
    <property type="entry name" value="PKS_assoc_dom"/>
</dbReference>
<dbReference type="GO" id="GO:0004312">
    <property type="term" value="F:fatty acid synthase activity"/>
    <property type="evidence" value="ECO:0007669"/>
    <property type="project" value="TreeGrafter"/>
</dbReference>
<dbReference type="AlphaFoldDB" id="A0A1S6K7W3"/>
<dbReference type="InterPro" id="IPR050091">
    <property type="entry name" value="PKS_NRPS_Biosynth_Enz"/>
</dbReference>
<protein>
    <submittedName>
        <fullName evidence="5">Type I polyketide synthase</fullName>
    </submittedName>
</protein>
<sequence>MAQAGHFQLKGHLPAPLPIWPKTRADMATALAKRRAARGQFDVVLGEVAAEAVGSLIVQNLAVKGFCVLNPGFTDGVLQKAVKDAEELDYYQVNRAVSEGLLGAEGSCRIADLETGMEDEARSEGPNLKAMDHTMTRIGYLLEPYIDRIGFDMTHRSAGVLNRSGEAEEETPFLNELEVSKWQSQFLRHRLMVIIFLGPKPGTLELEPFDTADAEPHSIKTSPGMMVLLRADKMSHKHSTSGDSFAVSSFYMTDVVKKRAPEGGFKLTPSAKVIEEWTLRRLQELKAAEDFGVPTWDPEIPDGWRKAMNQTYHKGQMTGVGGVGVHYIGTYDFDDFFNAFSHGPDYATEVPIARWNHDDMYDPDPEGWQRGKTYCKHLVFMEGTDLFDNKFFNLSPNESRQLDPHQRLLMEQGYNALAHMGLKKKQLMNAAGGVYVGCGTDEWAFHTGRQGFGGVTGALCMYSGRFSFCLGMKGPAITLTTEGASGASATYIGAESVQKKGLAVSNDFAVAIGVHILLAPMWWPNHCMQGWYSMDGRVKSFNASADGYIRGDSCACVGMKGSTQVVDGKIIQNDKDEFLGTIPGAMMNTNGKIASLATPHGPGEQECIVQGIRNAGLSPMDVDVVEGHMNGKFLDEAIEMNSLWRAHRSDVNKEPLCYTNAKPSIAHTVEASGITALLRIIYSGQYGHMTPALHLRQSNPHTDPFEQPMMFVSENLEFPYKSAYGGALAKGFGGTNVYLLGWGIVNNEKSAPPPSVMQREVVFWPGGGGQLEGDMLPRRRDGYTIVGSWSKWEMAEKMDVEGEGCYGYTVTLGENRWEQFQIWLDGDHTRVLHPGDVRVPQGSEVYGPEADFVGGAEACRQGDSPSWMIDGRIGLVEYQRPKEGVKALKAEGESEADSIMVGVTETGQPGDQYRVLLQITGKWRMISWEKLPTTSDEIPSGKYYISASWLNWALEEMLPDPSSPGLFTLDAMLTTGVGAFQIVRDEDWSQVFYPNPEKSGEEVLGPDDVSDGLSWTIEGKPGDKYSIQFTRTFDSGKESRKVSWQHTGHEAVTLLERLKDQ</sequence>
<dbReference type="Gene3D" id="3.40.47.10">
    <property type="match status" value="1"/>
</dbReference>
<dbReference type="PANTHER" id="PTHR43775">
    <property type="entry name" value="FATTY ACID SYNTHASE"/>
    <property type="match status" value="1"/>
</dbReference>
<evidence type="ECO:0000313" key="5">
    <source>
        <dbReference type="EMBL" id="AQS99185.1"/>
    </source>
</evidence>
<keyword evidence="1" id="KW-0596">Phosphopantetheine</keyword>
<dbReference type="EMBL" id="KX395767">
    <property type="protein sequence ID" value="AQS99185.1"/>
    <property type="molecule type" value="Transcribed_RNA"/>
</dbReference>
<dbReference type="GO" id="GO:0005737">
    <property type="term" value="C:cytoplasm"/>
    <property type="evidence" value="ECO:0007669"/>
    <property type="project" value="TreeGrafter"/>
</dbReference>
<accession>A0A1S6K7W3</accession>
<keyword evidence="2" id="KW-0597">Phosphoprotein</keyword>
<reference evidence="5" key="1">
    <citation type="journal article" date="2017" name="J. Eukaryot. Microbiol.">
        <title>Role of Modular Polyketide Synthases in the Production of Polyether Ladder Compounds in Ciguatoxin-producing Gambierdiscus polynesiensis and G.excentricus (Dinophyceae).</title>
        <authorList>
            <person name="Kohli G.S."/>
            <person name="Campbell K."/>
            <person name="John U."/>
            <person name="Smith K.F."/>
            <person name="Fraga S."/>
            <person name="Rhodes L.L."/>
            <person name="Murray S.A."/>
        </authorList>
    </citation>
    <scope>NUCLEOTIDE SEQUENCE</scope>
    <source>
        <strain evidence="5">Contig_3860</strain>
    </source>
</reference>
<dbReference type="Pfam" id="PF02801">
    <property type="entry name" value="Ketoacyl-synt_C"/>
    <property type="match status" value="1"/>
</dbReference>
<dbReference type="SMART" id="SM00825">
    <property type="entry name" value="PKS_KS"/>
    <property type="match status" value="1"/>
</dbReference>
<organism evidence="5">
    <name type="scientific">Gambierdiscus excentricus</name>
    <dbReference type="NCBI Taxonomy" id="986170"/>
    <lineage>
        <taxon>Eukaryota</taxon>
        <taxon>Sar</taxon>
        <taxon>Alveolata</taxon>
        <taxon>Dinophyceae</taxon>
        <taxon>Gonyaulacales</taxon>
        <taxon>Pyrocystaceae</taxon>
        <taxon>Gambierdiscus</taxon>
    </lineage>
</organism>
<dbReference type="InterPro" id="IPR016039">
    <property type="entry name" value="Thiolase-like"/>
</dbReference>
<dbReference type="InterPro" id="IPR014031">
    <property type="entry name" value="Ketoacyl_synth_C"/>
</dbReference>
<dbReference type="InterPro" id="IPR014030">
    <property type="entry name" value="Ketoacyl_synth_N"/>
</dbReference>
<feature type="domain" description="Ketosynthase family 3 (KS3)" evidence="4">
    <location>
        <begin position="315"/>
        <end position="743"/>
    </location>
</feature>